<reference evidence="1 2" key="1">
    <citation type="submission" date="2018-08" db="EMBL/GenBank/DDBJ databases">
        <title>A genome reference for cultivated species of the human gut microbiota.</title>
        <authorList>
            <person name="Zou Y."/>
            <person name="Xue W."/>
            <person name="Luo G."/>
        </authorList>
    </citation>
    <scope>NUCLEOTIDE SEQUENCE [LARGE SCALE GENOMIC DNA]</scope>
    <source>
        <strain evidence="1 2">AF19-21</strain>
    </source>
</reference>
<evidence type="ECO:0008006" key="3">
    <source>
        <dbReference type="Google" id="ProtNLM"/>
    </source>
</evidence>
<dbReference type="InterPro" id="IPR015424">
    <property type="entry name" value="PyrdxlP-dep_Trfase"/>
</dbReference>
<protein>
    <recommendedName>
        <fullName evidence="3">DegT/DnrJ/EryC1/StrS aminotransferase family protein</fullName>
    </recommendedName>
</protein>
<dbReference type="AlphaFoldDB" id="A0A3E2WMC2"/>
<dbReference type="Gene3D" id="3.40.640.10">
    <property type="entry name" value="Type I PLP-dependent aspartate aminotransferase-like (Major domain)"/>
    <property type="match status" value="1"/>
</dbReference>
<evidence type="ECO:0000313" key="1">
    <source>
        <dbReference type="EMBL" id="RGC28204.1"/>
    </source>
</evidence>
<comment type="caution">
    <text evidence="1">The sequence shown here is derived from an EMBL/GenBank/DDBJ whole genome shotgun (WGS) entry which is preliminary data.</text>
</comment>
<organism evidence="1 2">
    <name type="scientific">Hungatella hathewayi</name>
    <dbReference type="NCBI Taxonomy" id="154046"/>
    <lineage>
        <taxon>Bacteria</taxon>
        <taxon>Bacillati</taxon>
        <taxon>Bacillota</taxon>
        <taxon>Clostridia</taxon>
        <taxon>Lachnospirales</taxon>
        <taxon>Lachnospiraceae</taxon>
        <taxon>Hungatella</taxon>
    </lineage>
</organism>
<dbReference type="Proteomes" id="UP000261111">
    <property type="component" value="Unassembled WGS sequence"/>
</dbReference>
<dbReference type="SUPFAM" id="SSF53383">
    <property type="entry name" value="PLP-dependent transferases"/>
    <property type="match status" value="1"/>
</dbReference>
<dbReference type="EMBL" id="QVIA01000021">
    <property type="protein sequence ID" value="RGC28204.1"/>
    <property type="molecule type" value="Genomic_DNA"/>
</dbReference>
<evidence type="ECO:0000313" key="2">
    <source>
        <dbReference type="Proteomes" id="UP000261111"/>
    </source>
</evidence>
<dbReference type="GeneID" id="93333802"/>
<sequence length="326" mass="37667">MDVYEMGGYLPLELGAGTGFFKNIEDTHILELNTGRAAIWCAVMSLDVDKVMVPYFYCPDIIKMLQNMDVEIIFYHIGEDLMPVNINMDESNFVIILVNYYGIIGNEVVNYSKKFKKVIIDQAHAFYYPPVMNDGVMNVYSCRKFFGVPDGAYLIGKGIKDFSLERDVSYNRAVFLLKSIELGTNSAYLESKLNETEIGKNILKMSLLTKHILNGINYELISEKRKRNFEYLHNRFDNIQLLKIPNGDKVPYVYPLMLNQGIHETLVQHNVYVPILWKDLINNNDKNTVEYMYASRIMALPIDQRYDIPDLEYLISLVLDISKNNN</sequence>
<dbReference type="RefSeq" id="WP_025657817.1">
    <property type="nucleotide sequence ID" value="NZ_QVIA01000021.1"/>
</dbReference>
<gene>
    <name evidence="1" type="ORF">DWX41_16885</name>
</gene>
<name>A0A3E2WMC2_9FIRM</name>
<accession>A0A3E2WMC2</accession>
<dbReference type="InterPro" id="IPR015421">
    <property type="entry name" value="PyrdxlP-dep_Trfase_major"/>
</dbReference>
<proteinExistence type="predicted"/>